<dbReference type="InterPro" id="IPR001315">
    <property type="entry name" value="CARD"/>
</dbReference>
<keyword evidence="1" id="KW-0175">Coiled coil</keyword>
<dbReference type="InterPro" id="IPR011029">
    <property type="entry name" value="DEATH-like_dom_sf"/>
</dbReference>
<keyword evidence="5" id="KW-1185">Reference proteome</keyword>
<dbReference type="AlphaFoldDB" id="A0ABD3WHA3"/>
<dbReference type="Gene3D" id="1.10.533.10">
    <property type="entry name" value="Death Domain, Fas"/>
    <property type="match status" value="1"/>
</dbReference>
<protein>
    <recommendedName>
        <fullName evidence="3">CARD domain-containing protein</fullName>
    </recommendedName>
</protein>
<name>A0ABD3WHA3_SINWO</name>
<reference evidence="4 5" key="1">
    <citation type="submission" date="2024-11" db="EMBL/GenBank/DDBJ databases">
        <title>Chromosome-level genome assembly of the freshwater bivalve Anodonta woodiana.</title>
        <authorList>
            <person name="Chen X."/>
        </authorList>
    </citation>
    <scope>NUCLEOTIDE SEQUENCE [LARGE SCALE GENOMIC DNA]</scope>
    <source>
        <strain evidence="4">MN2024</strain>
        <tissue evidence="4">Gills</tissue>
    </source>
</reference>
<gene>
    <name evidence="4" type="ORF">ACJMK2_036061</name>
</gene>
<feature type="coiled-coil region" evidence="1">
    <location>
        <begin position="183"/>
        <end position="304"/>
    </location>
</feature>
<evidence type="ECO:0000259" key="3">
    <source>
        <dbReference type="PROSITE" id="PS50209"/>
    </source>
</evidence>
<sequence length="449" mass="51553">MATSSFTDGKKVRFKINEDELEDDGFSGEWDFLRYLLTMKEDLNVAVIVDNLVKRHVIDPSNREEILKQTTERARIELCLNRVRATGTNAYTQFCDALRDTGYSSILDTVATDGEEFLSSIDGLVLPVGFPAKNKGQEASNLSGVFLQATDDLAVRGVKMSISSLSKETRASQREFTLIIERQAELEKQLTQVLKSLDTAKEALIRERQEKLGLREQLRSKDEDLATMQRKYLELQKAIGSLKETNNKYHDKVTKLQIENEQLKKAGKDKANLETELSDKNRELEHLKMQLKHQEKQISLQEETIINKLTLIEKLVSDQRDMAEGHDKLKQQVSKQAEDIYKLSSEKNESSNQISTQQKQLNFQQAQIVMLQEQMQRLENHFNLNNPNTEEQDQSQQQQQQHGHHPSTLGKKYLSNLTKSVHLRPFNASGKLESSKSSFWKEDSNRKNK</sequence>
<comment type="caution">
    <text evidence="4">The sequence shown here is derived from an EMBL/GenBank/DDBJ whole genome shotgun (WGS) entry which is preliminary data.</text>
</comment>
<dbReference type="Pfam" id="PF00619">
    <property type="entry name" value="CARD"/>
    <property type="match status" value="1"/>
</dbReference>
<dbReference type="CDD" id="cd01671">
    <property type="entry name" value="CARD"/>
    <property type="match status" value="1"/>
</dbReference>
<accession>A0ABD3WHA3</accession>
<evidence type="ECO:0000313" key="5">
    <source>
        <dbReference type="Proteomes" id="UP001634394"/>
    </source>
</evidence>
<organism evidence="4 5">
    <name type="scientific">Sinanodonta woodiana</name>
    <name type="common">Chinese pond mussel</name>
    <name type="synonym">Anodonta woodiana</name>
    <dbReference type="NCBI Taxonomy" id="1069815"/>
    <lineage>
        <taxon>Eukaryota</taxon>
        <taxon>Metazoa</taxon>
        <taxon>Spiralia</taxon>
        <taxon>Lophotrochozoa</taxon>
        <taxon>Mollusca</taxon>
        <taxon>Bivalvia</taxon>
        <taxon>Autobranchia</taxon>
        <taxon>Heteroconchia</taxon>
        <taxon>Palaeoheterodonta</taxon>
        <taxon>Unionida</taxon>
        <taxon>Unionoidea</taxon>
        <taxon>Unionidae</taxon>
        <taxon>Unioninae</taxon>
        <taxon>Sinanodonta</taxon>
    </lineage>
</organism>
<feature type="domain" description="CARD" evidence="3">
    <location>
        <begin position="32"/>
        <end position="113"/>
    </location>
</feature>
<dbReference type="PROSITE" id="PS50209">
    <property type="entry name" value="CARD"/>
    <property type="match status" value="1"/>
</dbReference>
<evidence type="ECO:0000256" key="1">
    <source>
        <dbReference type="SAM" id="Coils"/>
    </source>
</evidence>
<proteinExistence type="predicted"/>
<feature type="region of interest" description="Disordered" evidence="2">
    <location>
        <begin position="425"/>
        <end position="449"/>
    </location>
</feature>
<evidence type="ECO:0000256" key="2">
    <source>
        <dbReference type="SAM" id="MobiDB-lite"/>
    </source>
</evidence>
<evidence type="ECO:0000313" key="4">
    <source>
        <dbReference type="EMBL" id="KAL3872880.1"/>
    </source>
</evidence>
<feature type="region of interest" description="Disordered" evidence="2">
    <location>
        <begin position="383"/>
        <end position="411"/>
    </location>
</feature>
<dbReference type="Proteomes" id="UP001634394">
    <property type="component" value="Unassembled WGS sequence"/>
</dbReference>
<dbReference type="SUPFAM" id="SSF47986">
    <property type="entry name" value="DEATH domain"/>
    <property type="match status" value="1"/>
</dbReference>
<feature type="compositionally biased region" description="Basic and acidic residues" evidence="2">
    <location>
        <begin position="439"/>
        <end position="449"/>
    </location>
</feature>
<dbReference type="EMBL" id="JBJQND010000006">
    <property type="protein sequence ID" value="KAL3872880.1"/>
    <property type="molecule type" value="Genomic_DNA"/>
</dbReference>
<feature type="coiled-coil region" evidence="1">
    <location>
        <begin position="354"/>
        <end position="381"/>
    </location>
</feature>